<evidence type="ECO:0000256" key="2">
    <source>
        <dbReference type="SAM" id="MobiDB-lite"/>
    </source>
</evidence>
<dbReference type="PANTHER" id="PTHR21450">
    <property type="entry name" value="PROTEIN ALTERED PHOSPHATE STARVATION RESPONSE 1"/>
    <property type="match status" value="1"/>
</dbReference>
<dbReference type="OrthoDB" id="1919226at2759"/>
<name>A0A4P1QXR9_LUPAN</name>
<dbReference type="STRING" id="3871.A0A4P1QXR9"/>
<evidence type="ECO:0000256" key="1">
    <source>
        <dbReference type="SAM" id="Coils"/>
    </source>
</evidence>
<feature type="domain" description="DUF630" evidence="4">
    <location>
        <begin position="1"/>
        <end position="58"/>
    </location>
</feature>
<evidence type="ECO:0000259" key="3">
    <source>
        <dbReference type="Pfam" id="PF04782"/>
    </source>
</evidence>
<evidence type="ECO:0000313" key="5">
    <source>
        <dbReference type="EMBL" id="OIV97292.1"/>
    </source>
</evidence>
<gene>
    <name evidence="5" type="ORF">TanjilG_07044</name>
</gene>
<feature type="coiled-coil region" evidence="1">
    <location>
        <begin position="510"/>
        <end position="544"/>
    </location>
</feature>
<dbReference type="Gramene" id="OIV97292">
    <property type="protein sequence ID" value="OIV97292"/>
    <property type="gene ID" value="TanjilG_07044"/>
</dbReference>
<keyword evidence="6" id="KW-1185">Reference proteome</keyword>
<dbReference type="Pfam" id="PF04782">
    <property type="entry name" value="DUF632"/>
    <property type="match status" value="1"/>
</dbReference>
<dbReference type="Proteomes" id="UP000188354">
    <property type="component" value="Chromosome LG15"/>
</dbReference>
<dbReference type="PANTHER" id="PTHR21450:SF21">
    <property type="entry name" value="REDUCTASE SUBUNIT C, PUTATIVE (DUF630 AND DUF632)-RELATED"/>
    <property type="match status" value="1"/>
</dbReference>
<evidence type="ECO:0008006" key="7">
    <source>
        <dbReference type="Google" id="ProtNLM"/>
    </source>
</evidence>
<reference evidence="5 6" key="1">
    <citation type="journal article" date="2017" name="Plant Biotechnol. J.">
        <title>A comprehensive draft genome sequence for lupin (Lupinus angustifolius), an emerging health food: insights into plant-microbe interactions and legume evolution.</title>
        <authorList>
            <person name="Hane J.K."/>
            <person name="Ming Y."/>
            <person name="Kamphuis L.G."/>
            <person name="Nelson M.N."/>
            <person name="Garg G."/>
            <person name="Atkins C.A."/>
            <person name="Bayer P.E."/>
            <person name="Bravo A."/>
            <person name="Bringans S."/>
            <person name="Cannon S."/>
            <person name="Edwards D."/>
            <person name="Foley R."/>
            <person name="Gao L.L."/>
            <person name="Harrison M.J."/>
            <person name="Huang W."/>
            <person name="Hurgobin B."/>
            <person name="Li S."/>
            <person name="Liu C.W."/>
            <person name="McGrath A."/>
            <person name="Morahan G."/>
            <person name="Murray J."/>
            <person name="Weller J."/>
            <person name="Jian J."/>
            <person name="Singh K.B."/>
        </authorList>
    </citation>
    <scope>NUCLEOTIDE SEQUENCE [LARGE SCALE GENOMIC DNA]</scope>
    <source>
        <strain evidence="6">cv. Tanjil</strain>
        <tissue evidence="5">Whole plant</tissue>
    </source>
</reference>
<dbReference type="InterPro" id="IPR006868">
    <property type="entry name" value="DUF630"/>
</dbReference>
<dbReference type="InterPro" id="IPR006867">
    <property type="entry name" value="DUF632"/>
</dbReference>
<feature type="region of interest" description="Disordered" evidence="2">
    <location>
        <begin position="56"/>
        <end position="101"/>
    </location>
</feature>
<proteinExistence type="predicted"/>
<evidence type="ECO:0000259" key="4">
    <source>
        <dbReference type="Pfam" id="PF04783"/>
    </source>
</evidence>
<feature type="domain" description="DUF632" evidence="3">
    <location>
        <begin position="206"/>
        <end position="508"/>
    </location>
</feature>
<dbReference type="KEGG" id="lang:109328136"/>
<accession>A0A4P1QXR9</accession>
<evidence type="ECO:0000313" key="6">
    <source>
        <dbReference type="Proteomes" id="UP000188354"/>
    </source>
</evidence>
<protein>
    <recommendedName>
        <fullName evidence="7">DUF632 domain-containing protein</fullName>
    </recommendedName>
</protein>
<sequence>MGCVMSSMEEDGKIGICKERKRLIKQLVGIRGEFSDSLLVYLRALRNTGATLRQLTESDSLEIDTPSNDLAGPPSPQPRLPPSPPPPPPPPPFISDKQGSQEEIVEHDYKDVHGMEIHPSMSSLWPFSPTHHNYEVVESIEEESWEETKTEFEDDEMEAAVARVVKSCSGKQKAKEPVDDNSLAMSLYRKDTKAMPIVVRKSAKTLEGIVKELDDYFLKASRCVKEIAVLIDISVGDTLRWQNSGHHNRKGGNSAKVFSVLSWSRSKSPHFTRDAAECSAPGEPCRPGAHCATLKKLYEAEKKLFKAVKEEGIAKLEFERKSLLLQKQEDENIDWVKIEKTRSSVKNLESVIESQGQSISETTSSILELIDQELTPQLVAITAGLTHMWSTMHECHQAQELISHKLSNLSDNQNALLNSEYHHQATVQFEVEASYWYNGFCKLVKTQQAYVKTLCKWIQLTKHLRDGGEGSDNSSTIRTICAQWKDGLEQLHDKEAAEAIKDLLSSIRLIIAQQAEEDNILKKLEKLERRLERCMNSLTEMTKKFEGSFGDDGDIPVNMSPRHPLSLKKTKAETLKKQVESVKTDYLDSIQCSRVMTLNHLKTTLPPVFQSLMAFSRASAEAIDGRNLEKPEECSDISSQS</sequence>
<keyword evidence="1" id="KW-0175">Coiled coil</keyword>
<organism evidence="5 6">
    <name type="scientific">Lupinus angustifolius</name>
    <name type="common">Narrow-leaved blue lupine</name>
    <dbReference type="NCBI Taxonomy" id="3871"/>
    <lineage>
        <taxon>Eukaryota</taxon>
        <taxon>Viridiplantae</taxon>
        <taxon>Streptophyta</taxon>
        <taxon>Embryophyta</taxon>
        <taxon>Tracheophyta</taxon>
        <taxon>Spermatophyta</taxon>
        <taxon>Magnoliopsida</taxon>
        <taxon>eudicotyledons</taxon>
        <taxon>Gunneridae</taxon>
        <taxon>Pentapetalae</taxon>
        <taxon>rosids</taxon>
        <taxon>fabids</taxon>
        <taxon>Fabales</taxon>
        <taxon>Fabaceae</taxon>
        <taxon>Papilionoideae</taxon>
        <taxon>50 kb inversion clade</taxon>
        <taxon>genistoids sensu lato</taxon>
        <taxon>core genistoids</taxon>
        <taxon>Genisteae</taxon>
        <taxon>Lupinus</taxon>
    </lineage>
</organism>
<feature type="compositionally biased region" description="Pro residues" evidence="2">
    <location>
        <begin position="73"/>
        <end position="93"/>
    </location>
</feature>
<dbReference type="SUPFAM" id="SSF101447">
    <property type="entry name" value="Formin homology 2 domain (FH2 domain)"/>
    <property type="match status" value="1"/>
</dbReference>
<dbReference type="EMBL" id="CM007375">
    <property type="protein sequence ID" value="OIV97292.1"/>
    <property type="molecule type" value="Genomic_DNA"/>
</dbReference>
<dbReference type="AlphaFoldDB" id="A0A4P1QXR9"/>
<dbReference type="Pfam" id="PF04783">
    <property type="entry name" value="DUF630"/>
    <property type="match status" value="1"/>
</dbReference>